<dbReference type="InterPro" id="IPR039884">
    <property type="entry name" value="R3HC1/R3HCL"/>
</dbReference>
<proteinExistence type="predicted"/>
<organism evidence="2 3">
    <name type="scientific">Parthenolecanium corni</name>
    <dbReference type="NCBI Taxonomy" id="536013"/>
    <lineage>
        <taxon>Eukaryota</taxon>
        <taxon>Metazoa</taxon>
        <taxon>Ecdysozoa</taxon>
        <taxon>Arthropoda</taxon>
        <taxon>Hexapoda</taxon>
        <taxon>Insecta</taxon>
        <taxon>Pterygota</taxon>
        <taxon>Neoptera</taxon>
        <taxon>Paraneoptera</taxon>
        <taxon>Hemiptera</taxon>
        <taxon>Sternorrhyncha</taxon>
        <taxon>Coccoidea</taxon>
        <taxon>Coccidae</taxon>
        <taxon>Parthenolecanium</taxon>
    </lineage>
</organism>
<dbReference type="InterPro" id="IPR012677">
    <property type="entry name" value="Nucleotide-bd_a/b_plait_sf"/>
</dbReference>
<name>A0AAN9Y485_9HEMI</name>
<dbReference type="Proteomes" id="UP001367676">
    <property type="component" value="Unassembled WGS sequence"/>
</dbReference>
<dbReference type="Gene3D" id="3.30.70.330">
    <property type="match status" value="1"/>
</dbReference>
<keyword evidence="3" id="KW-1185">Reference proteome</keyword>
<dbReference type="InterPro" id="IPR035979">
    <property type="entry name" value="RBD_domain_sf"/>
</dbReference>
<evidence type="ECO:0000256" key="1">
    <source>
        <dbReference type="SAM" id="MobiDB-lite"/>
    </source>
</evidence>
<feature type="region of interest" description="Disordered" evidence="1">
    <location>
        <begin position="65"/>
        <end position="148"/>
    </location>
</feature>
<dbReference type="GO" id="GO:0003676">
    <property type="term" value="F:nucleic acid binding"/>
    <property type="evidence" value="ECO:0007669"/>
    <property type="project" value="InterPro"/>
</dbReference>
<evidence type="ECO:0000313" key="2">
    <source>
        <dbReference type="EMBL" id="KAK7585935.1"/>
    </source>
</evidence>
<dbReference type="EMBL" id="JBBCAQ010000028">
    <property type="protein sequence ID" value="KAK7585935.1"/>
    <property type="molecule type" value="Genomic_DNA"/>
</dbReference>
<feature type="region of interest" description="Disordered" evidence="1">
    <location>
        <begin position="333"/>
        <end position="353"/>
    </location>
</feature>
<dbReference type="AlphaFoldDB" id="A0AAN9Y485"/>
<sequence>MNSSTFSINTLSDEDTLYLENVMIDLRSYVNNLHTCIHKKDVKCPEVVPERKTPVAKKVTPVPIYRPPALRNNETENSHRKERKTRKPDMQIYVPRGRRLLTPVRGENQSQDEENNVGPTSSNQKNSNVDVLHTPKKQRLVSVSNSPEKSKNNECVLVVPDTSPVTVVPAKKLKDDLQPVEIIKLDDDEIEAEEVQSDHEQTKVMKDLSLNASINEQNEPIELDNSIELIDVTGSPHPSNYLSPGKENVPASSARCDVGAKNEVAPSKTSNGEKGVSCIDGASQVQKNAEETAMGIFSVFIFNSFLQKEKGSVKFALMLQKCNISSTDVTSPDKFQVENESTPQKESPCVKPTSTRISAKLNSSLNVNECEWDELFDDEGEYVDKSLINELMTAIGKVSVQQAAQDYKPFQSVEERTSDGGCVVEIYGFPSEFKTEDLLAVFANYRSDPGFQIVWVDDTHALAVFSSPTLADKVLNTEYPFVKTRPIKNAIPKSRTKAQNFILPPVSRPKTCVSLARRLVSGHLGMKINVTDQQRAAEKKILSDAREKRRLIAKQRQDAWEGTS</sequence>
<gene>
    <name evidence="2" type="ORF">V9T40_000114</name>
</gene>
<dbReference type="PANTHER" id="PTHR21678:SF0">
    <property type="entry name" value="C3H1-TYPE DOMAIN-CONTAINING PROTEIN"/>
    <property type="match status" value="1"/>
</dbReference>
<comment type="caution">
    <text evidence="2">The sequence shown here is derived from an EMBL/GenBank/DDBJ whole genome shotgun (WGS) entry which is preliminary data.</text>
</comment>
<feature type="compositionally biased region" description="Polar residues" evidence="1">
    <location>
        <begin position="117"/>
        <end position="129"/>
    </location>
</feature>
<dbReference type="PANTHER" id="PTHR21678">
    <property type="entry name" value="GROWTH INHIBITION AND DIFFERENTIATION RELATED PROTEIN 88"/>
    <property type="match status" value="1"/>
</dbReference>
<reference evidence="2 3" key="1">
    <citation type="submission" date="2024-03" db="EMBL/GenBank/DDBJ databases">
        <title>Adaptation during the transition from Ophiocordyceps entomopathogen to insect associate is accompanied by gene loss and intensified selection.</title>
        <authorList>
            <person name="Ward C.M."/>
            <person name="Onetto C.A."/>
            <person name="Borneman A.R."/>
        </authorList>
    </citation>
    <scope>NUCLEOTIDE SEQUENCE [LARGE SCALE GENOMIC DNA]</scope>
    <source>
        <strain evidence="2">AWRI1</strain>
        <tissue evidence="2">Single Adult Female</tissue>
    </source>
</reference>
<accession>A0AAN9Y485</accession>
<protein>
    <recommendedName>
        <fullName evidence="4">Coiled-coil domain-containing protein R3HCC1L</fullName>
    </recommendedName>
</protein>
<evidence type="ECO:0000313" key="3">
    <source>
        <dbReference type="Proteomes" id="UP001367676"/>
    </source>
</evidence>
<evidence type="ECO:0008006" key="4">
    <source>
        <dbReference type="Google" id="ProtNLM"/>
    </source>
</evidence>
<dbReference type="SUPFAM" id="SSF54928">
    <property type="entry name" value="RNA-binding domain, RBD"/>
    <property type="match status" value="1"/>
</dbReference>